<evidence type="ECO:0000313" key="3">
    <source>
        <dbReference type="Proteomes" id="UP000232003"/>
    </source>
</evidence>
<dbReference type="RefSeq" id="WP_157816500.1">
    <property type="nucleotide sequence ID" value="NZ_CAWNNC010000001.1"/>
</dbReference>
<name>A0A2K8SQF1_9NOSO</name>
<protein>
    <submittedName>
        <fullName evidence="2">Uncharacterized protein</fullName>
    </submittedName>
</protein>
<organism evidence="2 3">
    <name type="scientific">Nostoc flagelliforme CCNUN1</name>
    <dbReference type="NCBI Taxonomy" id="2038116"/>
    <lineage>
        <taxon>Bacteria</taxon>
        <taxon>Bacillati</taxon>
        <taxon>Cyanobacteriota</taxon>
        <taxon>Cyanophyceae</taxon>
        <taxon>Nostocales</taxon>
        <taxon>Nostocaceae</taxon>
        <taxon>Nostoc</taxon>
    </lineage>
</organism>
<gene>
    <name evidence="2" type="ORF">COO91_03478</name>
</gene>
<dbReference type="EMBL" id="CP024785">
    <property type="protein sequence ID" value="AUB37533.1"/>
    <property type="molecule type" value="Genomic_DNA"/>
</dbReference>
<keyword evidence="3" id="KW-1185">Reference proteome</keyword>
<proteinExistence type="predicted"/>
<dbReference type="Proteomes" id="UP000232003">
    <property type="component" value="Chromosome"/>
</dbReference>
<reference evidence="2 3" key="1">
    <citation type="submission" date="2017-11" db="EMBL/GenBank/DDBJ databases">
        <title>Complete genome of a free-living desiccation-tolerant cyanobacterium and its photosynthetic adaptation to extreme terrestrial habitat.</title>
        <authorList>
            <person name="Shang J."/>
        </authorList>
    </citation>
    <scope>NUCLEOTIDE SEQUENCE [LARGE SCALE GENOMIC DNA]</scope>
    <source>
        <strain evidence="2 3">CCNUN1</strain>
    </source>
</reference>
<feature type="region of interest" description="Disordered" evidence="1">
    <location>
        <begin position="73"/>
        <end position="95"/>
    </location>
</feature>
<accession>A0A2K8SQF1</accession>
<sequence>MMDNLGKLHEAVYNLKAYYQQILEKNRAEIAKLQSENGLIEEHISHADALLLGYQAAPTKTLELVPVPEVVVRTKDNRSRSRSRRGDGPPLSDRYQGMSVLGAAGEFIKSKNGKLLSLHEIFLEIFSLHRSSRTQTDLKNLLSRELSRGVKEGRFYRAKTPGYYTWDSSKVKRASV</sequence>
<evidence type="ECO:0000313" key="2">
    <source>
        <dbReference type="EMBL" id="AUB37533.1"/>
    </source>
</evidence>
<dbReference type="KEGG" id="nfl:COO91_03478"/>
<evidence type="ECO:0000256" key="1">
    <source>
        <dbReference type="SAM" id="MobiDB-lite"/>
    </source>
</evidence>
<feature type="compositionally biased region" description="Basic and acidic residues" evidence="1">
    <location>
        <begin position="73"/>
        <end position="87"/>
    </location>
</feature>
<dbReference type="AlphaFoldDB" id="A0A2K8SQF1"/>